<evidence type="ECO:0000313" key="5">
    <source>
        <dbReference type="Proteomes" id="UP000198984"/>
    </source>
</evidence>
<evidence type="ECO:0000256" key="2">
    <source>
        <dbReference type="PROSITE-ProRule" id="PRU00335"/>
    </source>
</evidence>
<gene>
    <name evidence="4" type="ORF">SAMN04488505_10447</name>
</gene>
<keyword evidence="1 2" id="KW-0238">DNA-binding</keyword>
<accession>A0A1H7XE48</accession>
<dbReference type="OrthoDB" id="9789566at2"/>
<proteinExistence type="predicted"/>
<dbReference type="AlphaFoldDB" id="A0A1H7XE48"/>
<dbReference type="InterPro" id="IPR036271">
    <property type="entry name" value="Tet_transcr_reg_TetR-rel_C_sf"/>
</dbReference>
<evidence type="ECO:0000256" key="1">
    <source>
        <dbReference type="ARBA" id="ARBA00023125"/>
    </source>
</evidence>
<evidence type="ECO:0000313" key="4">
    <source>
        <dbReference type="EMBL" id="SEM32060.1"/>
    </source>
</evidence>
<dbReference type="STRING" id="573321.SAMN04488505_10447"/>
<feature type="DNA-binding region" description="H-T-H motif" evidence="2">
    <location>
        <begin position="28"/>
        <end position="47"/>
    </location>
</feature>
<sequence length="202" mass="22954">MSQERNTEEQIIAAAKKIFSTKGLAGARMQDIADEAGINKAMLHYYYRSKEKLFEIVFTEALDKLMDRMSNVINANLPLPDKIREIVKNYIEGLTENPQLPLFVLNELQQQPELLVKQFKTKPNFPNIQQFLMEIAVAGEKGIIKKISPLQLMLNILSMCVFPFAAKPLLKGVTGIDEVQFKLLIEERKQFVADFILAAITP</sequence>
<reference evidence="4 5" key="1">
    <citation type="submission" date="2016-10" db="EMBL/GenBank/DDBJ databases">
        <authorList>
            <person name="de Groot N.N."/>
        </authorList>
    </citation>
    <scope>NUCLEOTIDE SEQUENCE [LARGE SCALE GENOMIC DNA]</scope>
    <source>
        <strain evidence="4 5">DSM 21039</strain>
    </source>
</reference>
<dbReference type="SUPFAM" id="SSF46689">
    <property type="entry name" value="Homeodomain-like"/>
    <property type="match status" value="1"/>
</dbReference>
<dbReference type="InterPro" id="IPR050109">
    <property type="entry name" value="HTH-type_TetR-like_transc_reg"/>
</dbReference>
<organism evidence="4 5">
    <name type="scientific">Chitinophaga rupis</name>
    <dbReference type="NCBI Taxonomy" id="573321"/>
    <lineage>
        <taxon>Bacteria</taxon>
        <taxon>Pseudomonadati</taxon>
        <taxon>Bacteroidota</taxon>
        <taxon>Chitinophagia</taxon>
        <taxon>Chitinophagales</taxon>
        <taxon>Chitinophagaceae</taxon>
        <taxon>Chitinophaga</taxon>
    </lineage>
</organism>
<dbReference type="PANTHER" id="PTHR30328">
    <property type="entry name" value="TRANSCRIPTIONAL REPRESSOR"/>
    <property type="match status" value="1"/>
</dbReference>
<name>A0A1H7XE48_9BACT</name>
<protein>
    <submittedName>
        <fullName evidence="4">Transcriptional regulator, TetR family</fullName>
    </submittedName>
</protein>
<dbReference type="InterPro" id="IPR001647">
    <property type="entry name" value="HTH_TetR"/>
</dbReference>
<dbReference type="PROSITE" id="PS50977">
    <property type="entry name" value="HTH_TETR_2"/>
    <property type="match status" value="1"/>
</dbReference>
<dbReference type="PRINTS" id="PR00455">
    <property type="entry name" value="HTHTETR"/>
</dbReference>
<dbReference type="SUPFAM" id="SSF48498">
    <property type="entry name" value="Tetracyclin repressor-like, C-terminal domain"/>
    <property type="match status" value="1"/>
</dbReference>
<evidence type="ECO:0000259" key="3">
    <source>
        <dbReference type="PROSITE" id="PS50977"/>
    </source>
</evidence>
<dbReference type="EMBL" id="FOBB01000004">
    <property type="protein sequence ID" value="SEM32060.1"/>
    <property type="molecule type" value="Genomic_DNA"/>
</dbReference>
<dbReference type="InterPro" id="IPR009057">
    <property type="entry name" value="Homeodomain-like_sf"/>
</dbReference>
<keyword evidence="5" id="KW-1185">Reference proteome</keyword>
<dbReference type="RefSeq" id="WP_089914403.1">
    <property type="nucleotide sequence ID" value="NZ_FOBB01000004.1"/>
</dbReference>
<dbReference type="PANTHER" id="PTHR30328:SF54">
    <property type="entry name" value="HTH-TYPE TRANSCRIPTIONAL REPRESSOR SCO4008"/>
    <property type="match status" value="1"/>
</dbReference>
<dbReference type="Proteomes" id="UP000198984">
    <property type="component" value="Unassembled WGS sequence"/>
</dbReference>
<dbReference type="Gene3D" id="1.10.357.10">
    <property type="entry name" value="Tetracycline Repressor, domain 2"/>
    <property type="match status" value="1"/>
</dbReference>
<feature type="domain" description="HTH tetR-type" evidence="3">
    <location>
        <begin position="5"/>
        <end position="65"/>
    </location>
</feature>
<dbReference type="GO" id="GO:0003677">
    <property type="term" value="F:DNA binding"/>
    <property type="evidence" value="ECO:0007669"/>
    <property type="project" value="UniProtKB-UniRule"/>
</dbReference>
<dbReference type="Pfam" id="PF00440">
    <property type="entry name" value="TetR_N"/>
    <property type="match status" value="1"/>
</dbReference>